<accession>A0A2S5B3U7</accession>
<comment type="caution">
    <text evidence="2">The sequence shown here is derived from an EMBL/GenBank/DDBJ whole genome shotgun (WGS) entry which is preliminary data.</text>
</comment>
<name>A0A2S5B3U7_9BASI</name>
<feature type="compositionally biased region" description="Low complexity" evidence="1">
    <location>
        <begin position="257"/>
        <end position="277"/>
    </location>
</feature>
<feature type="compositionally biased region" description="Polar residues" evidence="1">
    <location>
        <begin position="28"/>
        <end position="45"/>
    </location>
</feature>
<feature type="compositionally biased region" description="Polar residues" evidence="1">
    <location>
        <begin position="241"/>
        <end position="250"/>
    </location>
</feature>
<feature type="region of interest" description="Disordered" evidence="1">
    <location>
        <begin position="1"/>
        <end position="203"/>
    </location>
</feature>
<feature type="compositionally biased region" description="Basic and acidic residues" evidence="1">
    <location>
        <begin position="169"/>
        <end position="181"/>
    </location>
</feature>
<feature type="compositionally biased region" description="Gly residues" evidence="1">
    <location>
        <begin position="182"/>
        <end position="194"/>
    </location>
</feature>
<organism evidence="2 3">
    <name type="scientific">Rhodotorula taiwanensis</name>
    <dbReference type="NCBI Taxonomy" id="741276"/>
    <lineage>
        <taxon>Eukaryota</taxon>
        <taxon>Fungi</taxon>
        <taxon>Dikarya</taxon>
        <taxon>Basidiomycota</taxon>
        <taxon>Pucciniomycotina</taxon>
        <taxon>Microbotryomycetes</taxon>
        <taxon>Sporidiobolales</taxon>
        <taxon>Sporidiobolaceae</taxon>
        <taxon>Rhodotorula</taxon>
    </lineage>
</organism>
<dbReference type="OrthoDB" id="10613673at2759"/>
<reference evidence="2 3" key="1">
    <citation type="journal article" date="2018" name="Front. Microbiol.">
        <title>Prospects for Fungal Bioremediation of Acidic Radioactive Waste Sites: Characterization and Genome Sequence of Rhodotorula taiwanensis MD1149.</title>
        <authorList>
            <person name="Tkavc R."/>
            <person name="Matrosova V.Y."/>
            <person name="Grichenko O.E."/>
            <person name="Gostincar C."/>
            <person name="Volpe R.P."/>
            <person name="Klimenkova P."/>
            <person name="Gaidamakova E.K."/>
            <person name="Zhou C.E."/>
            <person name="Stewart B.J."/>
            <person name="Lyman M.G."/>
            <person name="Malfatti S.A."/>
            <person name="Rubinfeld B."/>
            <person name="Courtot M."/>
            <person name="Singh J."/>
            <person name="Dalgard C.L."/>
            <person name="Hamilton T."/>
            <person name="Frey K.G."/>
            <person name="Gunde-Cimerman N."/>
            <person name="Dugan L."/>
            <person name="Daly M.J."/>
        </authorList>
    </citation>
    <scope>NUCLEOTIDE SEQUENCE [LARGE SCALE GENOMIC DNA]</scope>
    <source>
        <strain evidence="2 3">MD1149</strain>
    </source>
</reference>
<feature type="compositionally biased region" description="Low complexity" evidence="1">
    <location>
        <begin position="114"/>
        <end position="152"/>
    </location>
</feature>
<sequence length="303" mass="29982">MLPGPGNLTPAPTPPPPSDVPPRPNPAATPSRSSMSRVTNAQPLNEESDAAMGFAGEEVGSAASSESSVVDDLMRDDELAEANEPAHGGDEAMLTDAGADEVIASGTGGPALDYPASPSGPSGGSSRRAGGRPYPTRAGSGANASSGPSGSRGSRRERASQMFSNGGGEFERERAALEGRRGGGSGSMRLGGEGEGGDAKSPEEVALSKVIDKDYVGKLHTDPFWAQACAIRQARGAAGPISSTAETSGAETRRDATAVGGATVPADAGTAGTGAATLPPPVPAAATADSLPYEGEPATEASS</sequence>
<feature type="compositionally biased region" description="Low complexity" evidence="1">
    <location>
        <begin position="53"/>
        <end position="70"/>
    </location>
</feature>
<protein>
    <submittedName>
        <fullName evidence="2">Uncharacterized protein</fullName>
    </submittedName>
</protein>
<dbReference type="EMBL" id="PJQD01000085">
    <property type="protein sequence ID" value="POY71463.1"/>
    <property type="molecule type" value="Genomic_DNA"/>
</dbReference>
<evidence type="ECO:0000256" key="1">
    <source>
        <dbReference type="SAM" id="MobiDB-lite"/>
    </source>
</evidence>
<dbReference type="AlphaFoldDB" id="A0A2S5B3U7"/>
<keyword evidence="3" id="KW-1185">Reference proteome</keyword>
<feature type="compositionally biased region" description="Low complexity" evidence="1">
    <location>
        <begin position="1"/>
        <end position="10"/>
    </location>
</feature>
<feature type="compositionally biased region" description="Pro residues" evidence="1">
    <location>
        <begin position="11"/>
        <end position="27"/>
    </location>
</feature>
<dbReference type="Proteomes" id="UP000237144">
    <property type="component" value="Unassembled WGS sequence"/>
</dbReference>
<feature type="region of interest" description="Disordered" evidence="1">
    <location>
        <begin position="237"/>
        <end position="303"/>
    </location>
</feature>
<evidence type="ECO:0000313" key="3">
    <source>
        <dbReference type="Proteomes" id="UP000237144"/>
    </source>
</evidence>
<evidence type="ECO:0000313" key="2">
    <source>
        <dbReference type="EMBL" id="POY71463.1"/>
    </source>
</evidence>
<gene>
    <name evidence="2" type="ORF">BMF94_5776</name>
</gene>
<proteinExistence type="predicted"/>